<name>A0A183JMW8_9TREM</name>
<evidence type="ECO:0000313" key="2">
    <source>
        <dbReference type="Proteomes" id="UP000279833"/>
    </source>
</evidence>
<reference evidence="1 2" key="2">
    <citation type="submission" date="2018-11" db="EMBL/GenBank/DDBJ databases">
        <authorList>
            <consortium name="Pathogen Informatics"/>
        </authorList>
    </citation>
    <scope>NUCLEOTIDE SEQUENCE [LARGE SCALE GENOMIC DNA]</scope>
    <source>
        <strain evidence="1">Dakar</strain>
        <strain evidence="2">Dakar, Senegal</strain>
    </source>
</reference>
<dbReference type="STRING" id="6186.A0A183JMW8"/>
<evidence type="ECO:0000313" key="1">
    <source>
        <dbReference type="EMBL" id="VDO86249.1"/>
    </source>
</evidence>
<dbReference type="WBParaSite" id="SCUD_0000405201-mRNA-1">
    <property type="protein sequence ID" value="SCUD_0000405201-mRNA-1"/>
    <property type="gene ID" value="SCUD_0000405201"/>
</dbReference>
<reference evidence="3" key="1">
    <citation type="submission" date="2016-06" db="UniProtKB">
        <authorList>
            <consortium name="WormBaseParasite"/>
        </authorList>
    </citation>
    <scope>IDENTIFICATION</scope>
</reference>
<protein>
    <submittedName>
        <fullName evidence="1 3">Uncharacterized protein</fullName>
    </submittedName>
</protein>
<sequence length="141" mass="15849">MLILTTTATINIDIWNVRIIKETGTTSQLSTEMRRHNLTVLGISETYWTLVGQKLLDSGEMLLYSGHEEQKDTHTQAVALMSSKETQTTLFQWESRGAISIQASFKTKKEGITMNIIQCYAPPMIATTTTKISSARSFNWS</sequence>
<gene>
    <name evidence="1" type="ORF">SCUD_LOCUS4053</name>
</gene>
<dbReference type="SUPFAM" id="SSF56219">
    <property type="entry name" value="DNase I-like"/>
    <property type="match status" value="1"/>
</dbReference>
<dbReference type="InterPro" id="IPR036691">
    <property type="entry name" value="Endo/exonu/phosph_ase_sf"/>
</dbReference>
<dbReference type="EMBL" id="UZAK01005013">
    <property type="protein sequence ID" value="VDO86249.1"/>
    <property type="molecule type" value="Genomic_DNA"/>
</dbReference>
<evidence type="ECO:0000313" key="3">
    <source>
        <dbReference type="WBParaSite" id="SCUD_0000405201-mRNA-1"/>
    </source>
</evidence>
<proteinExistence type="predicted"/>
<dbReference type="Proteomes" id="UP000279833">
    <property type="component" value="Unassembled WGS sequence"/>
</dbReference>
<dbReference type="Gene3D" id="3.60.10.10">
    <property type="entry name" value="Endonuclease/exonuclease/phosphatase"/>
    <property type="match status" value="1"/>
</dbReference>
<organism evidence="3">
    <name type="scientific">Schistosoma curassoni</name>
    <dbReference type="NCBI Taxonomy" id="6186"/>
    <lineage>
        <taxon>Eukaryota</taxon>
        <taxon>Metazoa</taxon>
        <taxon>Spiralia</taxon>
        <taxon>Lophotrochozoa</taxon>
        <taxon>Platyhelminthes</taxon>
        <taxon>Trematoda</taxon>
        <taxon>Digenea</taxon>
        <taxon>Strigeidida</taxon>
        <taxon>Schistosomatoidea</taxon>
        <taxon>Schistosomatidae</taxon>
        <taxon>Schistosoma</taxon>
    </lineage>
</organism>
<keyword evidence="2" id="KW-1185">Reference proteome</keyword>
<dbReference type="AlphaFoldDB" id="A0A183JMW8"/>
<accession>A0A183JMW8</accession>